<evidence type="ECO:0000313" key="1">
    <source>
        <dbReference type="EMBL" id="SFN97329.1"/>
    </source>
</evidence>
<gene>
    <name evidence="1" type="ORF">SAMN05421579_1396</name>
</gene>
<protein>
    <submittedName>
        <fullName evidence="1">Uncharacterized protein</fullName>
    </submittedName>
</protein>
<evidence type="ECO:0000313" key="2">
    <source>
        <dbReference type="Proteomes" id="UP000199011"/>
    </source>
</evidence>
<dbReference type="AlphaFoldDB" id="A0A1I5DDK4"/>
<dbReference type="EMBL" id="FOVO01000039">
    <property type="protein sequence ID" value="SFN97329.1"/>
    <property type="molecule type" value="Genomic_DNA"/>
</dbReference>
<organism evidence="1 2">
    <name type="scientific">Xenorhabdus japonica</name>
    <dbReference type="NCBI Taxonomy" id="53341"/>
    <lineage>
        <taxon>Bacteria</taxon>
        <taxon>Pseudomonadati</taxon>
        <taxon>Pseudomonadota</taxon>
        <taxon>Gammaproteobacteria</taxon>
        <taxon>Enterobacterales</taxon>
        <taxon>Morganellaceae</taxon>
        <taxon>Xenorhabdus</taxon>
    </lineage>
</organism>
<proteinExistence type="predicted"/>
<accession>A0A1I5DDK4</accession>
<dbReference type="Proteomes" id="UP000199011">
    <property type="component" value="Unassembled WGS sequence"/>
</dbReference>
<dbReference type="RefSeq" id="WP_245737401.1">
    <property type="nucleotide sequence ID" value="NZ_CAWRAH010000076.1"/>
</dbReference>
<name>A0A1I5DDK4_9GAMM</name>
<reference evidence="2" key="1">
    <citation type="submission" date="2016-10" db="EMBL/GenBank/DDBJ databases">
        <authorList>
            <person name="Varghese N."/>
            <person name="Submissions S."/>
        </authorList>
    </citation>
    <scope>NUCLEOTIDE SEQUENCE [LARGE SCALE GENOMIC DNA]</scope>
    <source>
        <strain evidence="2">DSM 16522</strain>
    </source>
</reference>
<keyword evidence="2" id="KW-1185">Reference proteome</keyword>
<sequence>MKSEQHESESPISIEGLSNSKSVPIAVWDANNYPNGRWVDATRERAGILFKDSAHVTSAWDIRPPNNIVGGRKAFHSLTLTKSGPGGQCLGLATDTPVDARHCYCELDLFCKPYPEITVCVLSKETNASGTYQNIGYGYMAIWLFT</sequence>